<feature type="region of interest" description="Disordered" evidence="1">
    <location>
        <begin position="152"/>
        <end position="172"/>
    </location>
</feature>
<dbReference type="EMBL" id="OBDY01000003">
    <property type="protein sequence ID" value="SNY29018.1"/>
    <property type="molecule type" value="Genomic_DNA"/>
</dbReference>
<evidence type="ECO:0000313" key="2">
    <source>
        <dbReference type="EMBL" id="SNY29018.1"/>
    </source>
</evidence>
<organism evidence="2 3">
    <name type="scientific">Paractinoplanes atraurantiacus</name>
    <dbReference type="NCBI Taxonomy" id="1036182"/>
    <lineage>
        <taxon>Bacteria</taxon>
        <taxon>Bacillati</taxon>
        <taxon>Actinomycetota</taxon>
        <taxon>Actinomycetes</taxon>
        <taxon>Micromonosporales</taxon>
        <taxon>Micromonosporaceae</taxon>
        <taxon>Paractinoplanes</taxon>
    </lineage>
</organism>
<accession>A0A285GZX2</accession>
<dbReference type="OrthoDB" id="9989704at2"/>
<dbReference type="RefSeq" id="WP_097319400.1">
    <property type="nucleotide sequence ID" value="NZ_OBDY01000003.1"/>
</dbReference>
<name>A0A285GZX2_9ACTN</name>
<evidence type="ECO:0000256" key="1">
    <source>
        <dbReference type="SAM" id="MobiDB-lite"/>
    </source>
</evidence>
<dbReference type="AlphaFoldDB" id="A0A285GZX2"/>
<dbReference type="Proteomes" id="UP000219612">
    <property type="component" value="Unassembled WGS sequence"/>
</dbReference>
<protein>
    <submittedName>
        <fullName evidence="2">Uncharacterized protein</fullName>
    </submittedName>
</protein>
<keyword evidence="3" id="KW-1185">Reference proteome</keyword>
<evidence type="ECO:0000313" key="3">
    <source>
        <dbReference type="Proteomes" id="UP000219612"/>
    </source>
</evidence>
<reference evidence="2 3" key="1">
    <citation type="submission" date="2017-09" db="EMBL/GenBank/DDBJ databases">
        <authorList>
            <person name="Ehlers B."/>
            <person name="Leendertz F.H."/>
        </authorList>
    </citation>
    <scope>NUCLEOTIDE SEQUENCE [LARGE SCALE GENOMIC DNA]</scope>
    <source>
        <strain evidence="2 3">CGMCC 4.6857</strain>
    </source>
</reference>
<proteinExistence type="predicted"/>
<gene>
    <name evidence="2" type="ORF">SAMN05421748_103177</name>
</gene>
<sequence>MSQIDPAARAALLVPESTRTNYITEIRRAAVARGISVDAARTEKVKAWRTQHENEPLGGYDVLADWLEGADLGALDAVDPAELAKARALESAKRDPANPQAAILDTSDAEVRKEIDLARDTAAAGASADAPVITKDGAEIPAGRVDAVLAGDVKPSEAAKPGTGSAKSSPAK</sequence>